<dbReference type="EMBL" id="CAJPWZ010000018">
    <property type="protein sequence ID" value="CAG2184713.1"/>
    <property type="molecule type" value="Genomic_DNA"/>
</dbReference>
<dbReference type="InterPro" id="IPR011333">
    <property type="entry name" value="SKP1/BTB/POZ_sf"/>
</dbReference>
<dbReference type="GO" id="GO:0051260">
    <property type="term" value="P:protein homooligomerization"/>
    <property type="evidence" value="ECO:0007669"/>
    <property type="project" value="InterPro"/>
</dbReference>
<dbReference type="SUPFAM" id="SSF54695">
    <property type="entry name" value="POZ domain"/>
    <property type="match status" value="1"/>
</dbReference>
<dbReference type="AlphaFoldDB" id="A0A8S3PPJ8"/>
<gene>
    <name evidence="3" type="ORF">MEDL_365</name>
</gene>
<evidence type="ECO:0000313" key="4">
    <source>
        <dbReference type="Proteomes" id="UP000683360"/>
    </source>
</evidence>
<dbReference type="InterPro" id="IPR000210">
    <property type="entry name" value="BTB/POZ_dom"/>
</dbReference>
<name>A0A8S3PPJ8_MYTED</name>
<reference evidence="3" key="1">
    <citation type="submission" date="2021-03" db="EMBL/GenBank/DDBJ databases">
        <authorList>
            <person name="Bekaert M."/>
        </authorList>
    </citation>
    <scope>NUCLEOTIDE SEQUENCE</scope>
</reference>
<accession>A0A8S3PPJ8</accession>
<proteinExistence type="predicted"/>
<dbReference type="InterPro" id="IPR003131">
    <property type="entry name" value="T1-type_BTB"/>
</dbReference>
<organism evidence="3 4">
    <name type="scientific">Mytilus edulis</name>
    <name type="common">Blue mussel</name>
    <dbReference type="NCBI Taxonomy" id="6550"/>
    <lineage>
        <taxon>Eukaryota</taxon>
        <taxon>Metazoa</taxon>
        <taxon>Spiralia</taxon>
        <taxon>Lophotrochozoa</taxon>
        <taxon>Mollusca</taxon>
        <taxon>Bivalvia</taxon>
        <taxon>Autobranchia</taxon>
        <taxon>Pteriomorphia</taxon>
        <taxon>Mytilida</taxon>
        <taxon>Mytiloidea</taxon>
        <taxon>Mytilidae</taxon>
        <taxon>Mytilinae</taxon>
        <taxon>Mytilus</taxon>
    </lineage>
</organism>
<dbReference type="OrthoDB" id="2414723at2759"/>
<evidence type="ECO:0000259" key="2">
    <source>
        <dbReference type="SMART" id="SM00225"/>
    </source>
</evidence>
<dbReference type="Pfam" id="PF00271">
    <property type="entry name" value="Helicase_C"/>
    <property type="match status" value="1"/>
</dbReference>
<feature type="region of interest" description="Disordered" evidence="1">
    <location>
        <begin position="241"/>
        <end position="266"/>
    </location>
</feature>
<dbReference type="PANTHER" id="PTHR14499">
    <property type="entry name" value="POTASSIUM CHANNEL TETRAMERIZATION DOMAIN-CONTAINING"/>
    <property type="match status" value="1"/>
</dbReference>
<protein>
    <recommendedName>
        <fullName evidence="2">BTB domain-containing protein</fullName>
    </recommendedName>
</protein>
<keyword evidence="4" id="KW-1185">Reference proteome</keyword>
<evidence type="ECO:0000256" key="1">
    <source>
        <dbReference type="SAM" id="MobiDB-lite"/>
    </source>
</evidence>
<sequence length="532" mass="60046">MLKKCLIAMFHHSTPKKREENSHRKYEKGKRVIIATTAFGIGVDIPDVRFIVHWVPCVAFNVLSKRVCEQDIGVKRVTSLNPRPTAYDHIGNTYVYLTSNLYKVTVKGKYFHIMWKGQYFRIKGHTINHQNLFIYKDYATVTQWACSLCQHGYKDLFVAARKTVVRRHLIEQHSGVSHRCDSCFRFLGRAEQRHGTCDARTQTTTLVVRQSGITGEEAKQVLIDFRQTVEEKILPRLLSRKTVVPGQKGRKRPSSEPGLNKTKKWQGQAIATTSPLARIAPPSPPSYVTSRTLATVVREPSPTPIEAEEAANSVSGATALNPSLASDVEDGEVVDQVSIGVGPQETLEVPSIPLPTIRVEEPTPQSPAVTRRPTQDRAEAAPAIEPARRVVWDHLASQRVTDVKLAGWSDVQAGRVVLDIGGTRFVTSKSTLKMEPSSLLAEMVQEGSTMRPFRKDEHGSPMYFLDRDPAHFRHILNYLRLGSQWSSQSLPRVVRYLYDLRAETDRFQLQGLHDHINRRITTLIESEYDENL</sequence>
<dbReference type="InterPro" id="IPR001650">
    <property type="entry name" value="Helicase_C-like"/>
</dbReference>
<evidence type="ECO:0000313" key="3">
    <source>
        <dbReference type="EMBL" id="CAG2184713.1"/>
    </source>
</evidence>
<dbReference type="SUPFAM" id="SSF52540">
    <property type="entry name" value="P-loop containing nucleoside triphosphate hydrolases"/>
    <property type="match status" value="1"/>
</dbReference>
<dbReference type="Gene3D" id="3.30.710.10">
    <property type="entry name" value="Potassium Channel Kv1.1, Chain A"/>
    <property type="match status" value="1"/>
</dbReference>
<feature type="region of interest" description="Disordered" evidence="1">
    <location>
        <begin position="357"/>
        <end position="380"/>
    </location>
</feature>
<feature type="domain" description="BTB" evidence="2">
    <location>
        <begin position="414"/>
        <end position="524"/>
    </location>
</feature>
<dbReference type="InterPro" id="IPR027417">
    <property type="entry name" value="P-loop_NTPase"/>
</dbReference>
<dbReference type="Gene3D" id="3.40.50.300">
    <property type="entry name" value="P-loop containing nucleotide triphosphate hydrolases"/>
    <property type="match status" value="1"/>
</dbReference>
<dbReference type="Pfam" id="PF02214">
    <property type="entry name" value="BTB_2"/>
    <property type="match status" value="1"/>
</dbReference>
<dbReference type="SMART" id="SM00225">
    <property type="entry name" value="BTB"/>
    <property type="match status" value="1"/>
</dbReference>
<dbReference type="Proteomes" id="UP000683360">
    <property type="component" value="Unassembled WGS sequence"/>
</dbReference>
<comment type="caution">
    <text evidence="3">The sequence shown here is derived from an EMBL/GenBank/DDBJ whole genome shotgun (WGS) entry which is preliminary data.</text>
</comment>
<dbReference type="PANTHER" id="PTHR14499:SF135">
    <property type="entry name" value="BTB DOMAIN-CONTAINING PROTEIN-RELATED"/>
    <property type="match status" value="1"/>
</dbReference>